<feature type="compositionally biased region" description="Polar residues" evidence="1">
    <location>
        <begin position="107"/>
        <end position="122"/>
    </location>
</feature>
<accession>A0A9N7VD94</accession>
<gene>
    <name evidence="2" type="ORF">PLEPLA_LOCUS36421</name>
</gene>
<feature type="region of interest" description="Disordered" evidence="1">
    <location>
        <begin position="103"/>
        <end position="130"/>
    </location>
</feature>
<evidence type="ECO:0000313" key="3">
    <source>
        <dbReference type="Proteomes" id="UP001153269"/>
    </source>
</evidence>
<comment type="caution">
    <text evidence="2">The sequence shown here is derived from an EMBL/GenBank/DDBJ whole genome shotgun (WGS) entry which is preliminary data.</text>
</comment>
<dbReference type="EMBL" id="CADEAL010003989">
    <property type="protein sequence ID" value="CAB1448772.1"/>
    <property type="molecule type" value="Genomic_DNA"/>
</dbReference>
<evidence type="ECO:0000256" key="1">
    <source>
        <dbReference type="SAM" id="MobiDB-lite"/>
    </source>
</evidence>
<name>A0A9N7VD94_PLEPL</name>
<sequence>MEVQRLSALPHKHHDVSSCSPLERRETACSTWKATDTEYYLESNRILIGPLLGSDSASVYRNEHNTDALRRTLRCRGRIHEEVELQSAPTSYALLLNKEKKRRERQSTCSEAAPSSSRTVNADSRHEHGL</sequence>
<dbReference type="AlphaFoldDB" id="A0A9N7VD94"/>
<reference evidence="2" key="1">
    <citation type="submission" date="2020-03" db="EMBL/GenBank/DDBJ databases">
        <authorList>
            <person name="Weist P."/>
        </authorList>
    </citation>
    <scope>NUCLEOTIDE SEQUENCE</scope>
</reference>
<evidence type="ECO:0000313" key="2">
    <source>
        <dbReference type="EMBL" id="CAB1448772.1"/>
    </source>
</evidence>
<protein>
    <submittedName>
        <fullName evidence="2">Uncharacterized protein</fullName>
    </submittedName>
</protein>
<organism evidence="2 3">
    <name type="scientific">Pleuronectes platessa</name>
    <name type="common">European plaice</name>
    <dbReference type="NCBI Taxonomy" id="8262"/>
    <lineage>
        <taxon>Eukaryota</taxon>
        <taxon>Metazoa</taxon>
        <taxon>Chordata</taxon>
        <taxon>Craniata</taxon>
        <taxon>Vertebrata</taxon>
        <taxon>Euteleostomi</taxon>
        <taxon>Actinopterygii</taxon>
        <taxon>Neopterygii</taxon>
        <taxon>Teleostei</taxon>
        <taxon>Neoteleostei</taxon>
        <taxon>Acanthomorphata</taxon>
        <taxon>Carangaria</taxon>
        <taxon>Pleuronectiformes</taxon>
        <taxon>Pleuronectoidei</taxon>
        <taxon>Pleuronectidae</taxon>
        <taxon>Pleuronectes</taxon>
    </lineage>
</organism>
<keyword evidence="3" id="KW-1185">Reference proteome</keyword>
<proteinExistence type="predicted"/>
<dbReference type="Proteomes" id="UP001153269">
    <property type="component" value="Unassembled WGS sequence"/>
</dbReference>